<sequence>MPWRRKHDWSVDRSRRRCYLQCRFRRSPLARRQYPIIHHLLTSTFGGRRGDRSAWPSGSVFGSSMESVVQARAGLQCFLGAICTATITKKNTLHRSSVFVFLNNWASVLCANHMEREKESQWPKLWIAEKVKKECGYLENQ</sequence>
<evidence type="ECO:0000313" key="2">
    <source>
        <dbReference type="Proteomes" id="UP000298663"/>
    </source>
</evidence>
<dbReference type="EMBL" id="AZBU02000001">
    <property type="protein sequence ID" value="TMS35344.1"/>
    <property type="molecule type" value="Genomic_DNA"/>
</dbReference>
<protein>
    <submittedName>
        <fullName evidence="1">Uncharacterized protein</fullName>
    </submittedName>
</protein>
<dbReference type="Proteomes" id="UP000298663">
    <property type="component" value="Unassembled WGS sequence"/>
</dbReference>
<organism evidence="1 2">
    <name type="scientific">Steinernema carpocapsae</name>
    <name type="common">Entomopathogenic nematode</name>
    <dbReference type="NCBI Taxonomy" id="34508"/>
    <lineage>
        <taxon>Eukaryota</taxon>
        <taxon>Metazoa</taxon>
        <taxon>Ecdysozoa</taxon>
        <taxon>Nematoda</taxon>
        <taxon>Chromadorea</taxon>
        <taxon>Rhabditida</taxon>
        <taxon>Tylenchina</taxon>
        <taxon>Panagrolaimomorpha</taxon>
        <taxon>Strongyloidoidea</taxon>
        <taxon>Steinernematidae</taxon>
        <taxon>Steinernema</taxon>
    </lineage>
</organism>
<evidence type="ECO:0000313" key="1">
    <source>
        <dbReference type="EMBL" id="TMS35344.1"/>
    </source>
</evidence>
<gene>
    <name evidence="1" type="ORF">L596_002768</name>
</gene>
<dbReference type="AlphaFoldDB" id="A0A4U8UR36"/>
<keyword evidence="2" id="KW-1185">Reference proteome</keyword>
<reference evidence="1 2" key="2">
    <citation type="journal article" date="2019" name="G3 (Bethesda)">
        <title>Hybrid Assembly of the Genome of the Entomopathogenic Nematode Steinernema carpocapsae Identifies the X-Chromosome.</title>
        <authorList>
            <person name="Serra L."/>
            <person name="Macchietto M."/>
            <person name="Macias-Munoz A."/>
            <person name="McGill C.J."/>
            <person name="Rodriguez I.M."/>
            <person name="Rodriguez B."/>
            <person name="Murad R."/>
            <person name="Mortazavi A."/>
        </authorList>
    </citation>
    <scope>NUCLEOTIDE SEQUENCE [LARGE SCALE GENOMIC DNA]</scope>
    <source>
        <strain evidence="1 2">ALL</strain>
    </source>
</reference>
<accession>A0A4U8UR36</accession>
<name>A0A4U8UR36_STECR</name>
<comment type="caution">
    <text evidence="1">The sequence shown here is derived from an EMBL/GenBank/DDBJ whole genome shotgun (WGS) entry which is preliminary data.</text>
</comment>
<proteinExistence type="predicted"/>
<reference evidence="1 2" key="1">
    <citation type="journal article" date="2015" name="Genome Biol.">
        <title>Comparative genomics of Steinernema reveals deeply conserved gene regulatory networks.</title>
        <authorList>
            <person name="Dillman A.R."/>
            <person name="Macchietto M."/>
            <person name="Porter C.F."/>
            <person name="Rogers A."/>
            <person name="Williams B."/>
            <person name="Antoshechkin I."/>
            <person name="Lee M.M."/>
            <person name="Goodwin Z."/>
            <person name="Lu X."/>
            <person name="Lewis E.E."/>
            <person name="Goodrich-Blair H."/>
            <person name="Stock S.P."/>
            <person name="Adams B.J."/>
            <person name="Sternberg P.W."/>
            <person name="Mortazavi A."/>
        </authorList>
    </citation>
    <scope>NUCLEOTIDE SEQUENCE [LARGE SCALE GENOMIC DNA]</scope>
    <source>
        <strain evidence="1 2">ALL</strain>
    </source>
</reference>